<comment type="caution">
    <text evidence="1">The sequence shown here is derived from an EMBL/GenBank/DDBJ whole genome shotgun (WGS) entry which is preliminary data.</text>
</comment>
<dbReference type="EMBL" id="BGJZ01000170">
    <property type="protein sequence ID" value="GBH10120.1"/>
    <property type="molecule type" value="Genomic_DNA"/>
</dbReference>
<name>A0A2V0QNE2_PSESF</name>
<organism evidence="1 2">
    <name type="scientific">Pseudomonas syringae pv. actinidiae</name>
    <dbReference type="NCBI Taxonomy" id="103796"/>
    <lineage>
        <taxon>Bacteria</taxon>
        <taxon>Pseudomonadati</taxon>
        <taxon>Pseudomonadota</taxon>
        <taxon>Gammaproteobacteria</taxon>
        <taxon>Pseudomonadales</taxon>
        <taxon>Pseudomonadaceae</taxon>
        <taxon>Pseudomonas</taxon>
        <taxon>Pseudomonas syringae</taxon>
    </lineage>
</organism>
<evidence type="ECO:0000313" key="2">
    <source>
        <dbReference type="Proteomes" id="UP000247480"/>
    </source>
</evidence>
<evidence type="ECO:0000313" key="1">
    <source>
        <dbReference type="EMBL" id="GBH10120.1"/>
    </source>
</evidence>
<accession>A0A2V0QNE2</accession>
<protein>
    <submittedName>
        <fullName evidence="1">Uncharacterized protein</fullName>
    </submittedName>
</protein>
<reference evidence="1 2" key="1">
    <citation type="submission" date="2018-04" db="EMBL/GenBank/DDBJ databases">
        <title>Draft genome sequence of Pseudomonas syringae pv. actinidiae biovar 1 strains isolated from kiwifruit in Kagawa prefecture.</title>
        <authorList>
            <person name="Tabuchi M."/>
            <person name="Saito M."/>
            <person name="Fujiwara S."/>
            <person name="Sasa N."/>
            <person name="Akimitsu K."/>
            <person name="Gomi K."/>
            <person name="Konishi-Sugita S."/>
            <person name="Hamano K."/>
            <person name="Kataoka I."/>
        </authorList>
    </citation>
    <scope>NUCLEOTIDE SEQUENCE [LARGE SCALE GENOMIC DNA]</scope>
    <source>
        <strain evidence="1 2">MAFF212206</strain>
    </source>
</reference>
<dbReference type="AlphaFoldDB" id="A0A2V0QNE2"/>
<proteinExistence type="predicted"/>
<gene>
    <name evidence="1" type="ORF">KPSA1_03530</name>
</gene>
<sequence length="32" mass="3635">MQTDLMACIQRAAHQLAEISPDRLARPGRTRQ</sequence>
<dbReference type="Proteomes" id="UP000247480">
    <property type="component" value="Unassembled WGS sequence"/>
</dbReference>